<dbReference type="PIRSF" id="PIRSF038934">
    <property type="entry name" value="HyaE_HupG"/>
    <property type="match status" value="1"/>
</dbReference>
<sequence length="128" mass="14441">MSHPLIERLTTEFGWPVLDTDHDVTEFTNRAGTHVLFVPGDAKRNLETADVAVILPELKIAFQGKFDCAVVGDAIETELRETTRVLKTPSLLFYRDGVFFAGIPKVRDWDEYMHRIVQILAMPTPQAA</sequence>
<comment type="similarity">
    <text evidence="1 2">Belongs to the HupG/HyaE family.</text>
</comment>
<protein>
    <recommendedName>
        <fullName evidence="2">Hydrogenase expression/formation protein</fullName>
    </recommendedName>
</protein>
<dbReference type="InterPro" id="IPR010893">
    <property type="entry name" value="NiFe-hyd_mat_HyaE"/>
</dbReference>
<evidence type="ECO:0000256" key="2">
    <source>
        <dbReference type="PIRNR" id="PIRNR038934"/>
    </source>
</evidence>
<dbReference type="GeneID" id="98664631"/>
<evidence type="ECO:0000256" key="1">
    <source>
        <dbReference type="ARBA" id="ARBA00009004"/>
    </source>
</evidence>
<dbReference type="Pfam" id="PF07449">
    <property type="entry name" value="HyaE"/>
    <property type="match status" value="1"/>
</dbReference>
<dbReference type="EMBL" id="FORY01000004">
    <property type="protein sequence ID" value="SFJ35714.1"/>
    <property type="molecule type" value="Genomic_DNA"/>
</dbReference>
<organism evidence="3 4">
    <name type="scientific">Celeribacter halophilus</name>
    <dbReference type="NCBI Taxonomy" id="576117"/>
    <lineage>
        <taxon>Bacteria</taxon>
        <taxon>Pseudomonadati</taxon>
        <taxon>Pseudomonadota</taxon>
        <taxon>Alphaproteobacteria</taxon>
        <taxon>Rhodobacterales</taxon>
        <taxon>Roseobacteraceae</taxon>
        <taxon>Celeribacter</taxon>
    </lineage>
</organism>
<dbReference type="InterPro" id="IPR036249">
    <property type="entry name" value="Thioredoxin-like_sf"/>
</dbReference>
<reference evidence="3 4" key="1">
    <citation type="submission" date="2016-10" db="EMBL/GenBank/DDBJ databases">
        <authorList>
            <person name="de Groot N.N."/>
        </authorList>
    </citation>
    <scope>NUCLEOTIDE SEQUENCE [LARGE SCALE GENOMIC DNA]</scope>
    <source>
        <strain evidence="3 4">CGMCC 1.8891</strain>
    </source>
</reference>
<proteinExistence type="inferred from homology"/>
<dbReference type="SUPFAM" id="SSF52833">
    <property type="entry name" value="Thioredoxin-like"/>
    <property type="match status" value="1"/>
</dbReference>
<accession>A0A1I3QNF7</accession>
<name>A0A1I3QNF7_9RHOB</name>
<dbReference type="Proteomes" id="UP000183299">
    <property type="component" value="Unassembled WGS sequence"/>
</dbReference>
<dbReference type="RefSeq" id="WP_066601828.1">
    <property type="nucleotide sequence ID" value="NZ_FORY01000004.1"/>
</dbReference>
<dbReference type="STRING" id="576117.SAMN04488138_10443"/>
<dbReference type="AlphaFoldDB" id="A0A1I3QNF7"/>
<keyword evidence="4" id="KW-1185">Reference proteome</keyword>
<dbReference type="CDD" id="cd02965">
    <property type="entry name" value="HyaE"/>
    <property type="match status" value="1"/>
</dbReference>
<dbReference type="OrthoDB" id="6560050at2"/>
<gene>
    <name evidence="3" type="ORF">SAMN04488138_10443</name>
</gene>
<evidence type="ECO:0000313" key="3">
    <source>
        <dbReference type="EMBL" id="SFJ35714.1"/>
    </source>
</evidence>
<dbReference type="Gene3D" id="3.40.30.10">
    <property type="entry name" value="Glutaredoxin"/>
    <property type="match status" value="1"/>
</dbReference>
<evidence type="ECO:0000313" key="4">
    <source>
        <dbReference type="Proteomes" id="UP000183299"/>
    </source>
</evidence>